<dbReference type="InterPro" id="IPR037045">
    <property type="entry name" value="S8pro/Inhibitor_I9_sf"/>
</dbReference>
<dbReference type="Gene3D" id="2.60.40.2310">
    <property type="match status" value="1"/>
</dbReference>
<feature type="active site" description="Charge relay system" evidence="11 12">
    <location>
        <position position="517"/>
    </location>
</feature>
<keyword evidence="9 12" id="KW-0720">Serine protease</keyword>
<dbReference type="Gene3D" id="3.40.50.200">
    <property type="entry name" value="Peptidase S8/S53 domain"/>
    <property type="match status" value="1"/>
</dbReference>
<comment type="similarity">
    <text evidence="3 12">Belongs to the peptidase S8 family.</text>
</comment>
<evidence type="ECO:0000256" key="12">
    <source>
        <dbReference type="PROSITE-ProRule" id="PRU01240"/>
    </source>
</evidence>
<dbReference type="InterPro" id="IPR015500">
    <property type="entry name" value="Peptidase_S8_subtilisin-rel"/>
</dbReference>
<dbReference type="PROSITE" id="PS00137">
    <property type="entry name" value="SUBTILASE_HIS"/>
    <property type="match status" value="1"/>
</dbReference>
<evidence type="ECO:0000256" key="9">
    <source>
        <dbReference type="ARBA" id="ARBA00022825"/>
    </source>
</evidence>
<evidence type="ECO:0000256" key="7">
    <source>
        <dbReference type="ARBA" id="ARBA00022729"/>
    </source>
</evidence>
<dbReference type="GO" id="GO:0004252">
    <property type="term" value="F:serine-type endopeptidase activity"/>
    <property type="evidence" value="ECO:0007669"/>
    <property type="project" value="UniProtKB-UniRule"/>
</dbReference>
<evidence type="ECO:0000256" key="6">
    <source>
        <dbReference type="ARBA" id="ARBA00022670"/>
    </source>
</evidence>
<feature type="signal peptide" evidence="13">
    <location>
        <begin position="1"/>
        <end position="24"/>
    </location>
</feature>
<evidence type="ECO:0000256" key="5">
    <source>
        <dbReference type="ARBA" id="ARBA00022525"/>
    </source>
</evidence>
<gene>
    <name evidence="17" type="ORF">VFH_II134280</name>
</gene>
<feature type="domain" description="Inhibitor I9" evidence="15">
    <location>
        <begin position="28"/>
        <end position="97"/>
    </location>
</feature>
<keyword evidence="5" id="KW-0964">Secreted</keyword>
<dbReference type="FunFam" id="3.40.50.200:FF:000006">
    <property type="entry name" value="Subtilisin-like protease SBT1.5"/>
    <property type="match status" value="1"/>
</dbReference>
<dbReference type="InterPro" id="IPR041469">
    <property type="entry name" value="Subtilisin-like_FN3"/>
</dbReference>
<protein>
    <recommendedName>
        <fullName evidence="19">Subtilisin-like protease</fullName>
    </recommendedName>
</protein>
<dbReference type="GO" id="GO:0009609">
    <property type="term" value="P:response to symbiotic bacterium"/>
    <property type="evidence" value="ECO:0007669"/>
    <property type="project" value="UniProtKB-ARBA"/>
</dbReference>
<comment type="function">
    <text evidence="1">Required for arbuscular mycorrhiza (AM) development during AM symbiosis with AM fungi (e.g. Glomeromycota intraradices).</text>
</comment>
<keyword evidence="10" id="KW-0325">Glycoprotein</keyword>
<dbReference type="Pfam" id="PF17766">
    <property type="entry name" value="fn3_6"/>
    <property type="match status" value="1"/>
</dbReference>
<dbReference type="AlphaFoldDB" id="A0AAV0ZIW1"/>
<evidence type="ECO:0000256" key="11">
    <source>
        <dbReference type="PIRSR" id="PIRSR615500-1"/>
    </source>
</evidence>
<dbReference type="GO" id="GO:0006508">
    <property type="term" value="P:proteolysis"/>
    <property type="evidence" value="ECO:0007669"/>
    <property type="project" value="UniProtKB-KW"/>
</dbReference>
<dbReference type="SUPFAM" id="SSF52743">
    <property type="entry name" value="Subtilisin-like"/>
    <property type="match status" value="1"/>
</dbReference>
<feature type="active site" description="Charge relay system" evidence="11 12">
    <location>
        <position position="130"/>
    </location>
</feature>
<evidence type="ECO:0000256" key="3">
    <source>
        <dbReference type="ARBA" id="ARBA00011073"/>
    </source>
</evidence>
<dbReference type="Pfam" id="PF00082">
    <property type="entry name" value="Peptidase_S8"/>
    <property type="match status" value="1"/>
</dbReference>
<feature type="chain" id="PRO_5043337057" description="Subtilisin-like protease" evidence="13">
    <location>
        <begin position="25"/>
        <end position="742"/>
    </location>
</feature>
<dbReference type="InterPro" id="IPR036852">
    <property type="entry name" value="Peptidase_S8/S53_dom_sf"/>
</dbReference>
<evidence type="ECO:0000313" key="17">
    <source>
        <dbReference type="EMBL" id="CAI8598580.1"/>
    </source>
</evidence>
<dbReference type="InterPro" id="IPR023828">
    <property type="entry name" value="Peptidase_S8_Ser-AS"/>
</dbReference>
<keyword evidence="8 12" id="KW-0378">Hydrolase</keyword>
<comment type="subcellular location">
    <subcellularLocation>
        <location evidence="2">Secreted</location>
        <location evidence="2">Extracellular space</location>
        <location evidence="2">Apoplast</location>
    </subcellularLocation>
</comment>
<dbReference type="InterPro" id="IPR022398">
    <property type="entry name" value="Peptidase_S8_His-AS"/>
</dbReference>
<dbReference type="InterPro" id="IPR000209">
    <property type="entry name" value="Peptidase_S8/S53_dom"/>
</dbReference>
<dbReference type="Proteomes" id="UP001157006">
    <property type="component" value="Chromosome 2"/>
</dbReference>
<dbReference type="InterPro" id="IPR045051">
    <property type="entry name" value="SBT"/>
</dbReference>
<evidence type="ECO:0000256" key="4">
    <source>
        <dbReference type="ARBA" id="ARBA00022523"/>
    </source>
</evidence>
<evidence type="ECO:0000259" key="16">
    <source>
        <dbReference type="Pfam" id="PF17766"/>
    </source>
</evidence>
<dbReference type="InterPro" id="IPR010259">
    <property type="entry name" value="S8pro/Inhibitor_I9"/>
</dbReference>
<organism evidence="17 18">
    <name type="scientific">Vicia faba</name>
    <name type="common">Broad bean</name>
    <name type="synonym">Faba vulgaris</name>
    <dbReference type="NCBI Taxonomy" id="3906"/>
    <lineage>
        <taxon>Eukaryota</taxon>
        <taxon>Viridiplantae</taxon>
        <taxon>Streptophyta</taxon>
        <taxon>Embryophyta</taxon>
        <taxon>Tracheophyta</taxon>
        <taxon>Spermatophyta</taxon>
        <taxon>Magnoliopsida</taxon>
        <taxon>eudicotyledons</taxon>
        <taxon>Gunneridae</taxon>
        <taxon>Pentapetalae</taxon>
        <taxon>rosids</taxon>
        <taxon>fabids</taxon>
        <taxon>Fabales</taxon>
        <taxon>Fabaceae</taxon>
        <taxon>Papilionoideae</taxon>
        <taxon>50 kb inversion clade</taxon>
        <taxon>NPAAA clade</taxon>
        <taxon>Hologalegina</taxon>
        <taxon>IRL clade</taxon>
        <taxon>Fabeae</taxon>
        <taxon>Vicia</taxon>
    </lineage>
</organism>
<accession>A0AAV0ZIW1</accession>
<dbReference type="Pfam" id="PF05922">
    <property type="entry name" value="Inhibitor_I9"/>
    <property type="match status" value="1"/>
</dbReference>
<evidence type="ECO:0000313" key="18">
    <source>
        <dbReference type="Proteomes" id="UP001157006"/>
    </source>
</evidence>
<name>A0AAV0ZIW1_VICFA</name>
<dbReference type="EMBL" id="OX451737">
    <property type="protein sequence ID" value="CAI8598580.1"/>
    <property type="molecule type" value="Genomic_DNA"/>
</dbReference>
<keyword evidence="4" id="KW-0052">Apoplast</keyword>
<evidence type="ECO:0000256" key="13">
    <source>
        <dbReference type="SAM" id="SignalP"/>
    </source>
</evidence>
<evidence type="ECO:0000259" key="14">
    <source>
        <dbReference type="Pfam" id="PF00082"/>
    </source>
</evidence>
<keyword evidence="6 12" id="KW-0645">Protease</keyword>
<dbReference type="PROSITE" id="PS51892">
    <property type="entry name" value="SUBTILASE"/>
    <property type="match status" value="1"/>
</dbReference>
<dbReference type="PANTHER" id="PTHR10795">
    <property type="entry name" value="PROPROTEIN CONVERTASE SUBTILISIN/KEXIN"/>
    <property type="match status" value="1"/>
</dbReference>
<evidence type="ECO:0000256" key="8">
    <source>
        <dbReference type="ARBA" id="ARBA00022801"/>
    </source>
</evidence>
<feature type="active site" description="Charge relay system" evidence="11 12">
    <location>
        <position position="197"/>
    </location>
</feature>
<evidence type="ECO:0000256" key="1">
    <source>
        <dbReference type="ARBA" id="ARBA00002076"/>
    </source>
</evidence>
<dbReference type="InterPro" id="IPR034197">
    <property type="entry name" value="Peptidases_S8_3"/>
</dbReference>
<keyword evidence="18" id="KW-1185">Reference proteome</keyword>
<dbReference type="Gene3D" id="3.30.70.80">
    <property type="entry name" value="Peptidase S8 propeptide/proteinase inhibitor I9"/>
    <property type="match status" value="1"/>
</dbReference>
<evidence type="ECO:0000256" key="10">
    <source>
        <dbReference type="ARBA" id="ARBA00023180"/>
    </source>
</evidence>
<feature type="domain" description="Peptidase S8/S53" evidence="14">
    <location>
        <begin position="121"/>
        <end position="565"/>
    </location>
</feature>
<dbReference type="CDD" id="cd02120">
    <property type="entry name" value="PA_subtilisin_like"/>
    <property type="match status" value="1"/>
</dbReference>
<dbReference type="GO" id="GO:0009610">
    <property type="term" value="P:response to symbiotic fungus"/>
    <property type="evidence" value="ECO:0007669"/>
    <property type="project" value="UniProtKB-ARBA"/>
</dbReference>
<dbReference type="GO" id="GO:0048046">
    <property type="term" value="C:apoplast"/>
    <property type="evidence" value="ECO:0007669"/>
    <property type="project" value="UniProtKB-SubCell"/>
</dbReference>
<dbReference type="PROSITE" id="PS00138">
    <property type="entry name" value="SUBTILASE_SER"/>
    <property type="match status" value="1"/>
</dbReference>
<evidence type="ECO:0000259" key="15">
    <source>
        <dbReference type="Pfam" id="PF05922"/>
    </source>
</evidence>
<evidence type="ECO:0000256" key="2">
    <source>
        <dbReference type="ARBA" id="ARBA00004271"/>
    </source>
</evidence>
<sequence>MQRISMLLCYITFLHLILTSFAFAHSHNYIIHMNISAMPKVFTTQHTWYQSIVSTKLIYSYTHVINGFSANFSPKELQSLKASPGYISSVKDFNMKLYTTHSPHFLGLNPNIGAWHDSESGRDVIVGLVDTGIWPESKSFNDYGTTKIPSKWKGHCDFNSSVCNKKLIGAKFFNKGLLAMYPNRITTLHSTRDTDGHGTHVSSIAAGSRVDSVSFYGYAPGTASGIAPNARVAMYKVAYEQDLLSSDVIAAIDAAISDGVDVLSLSLGTDEGRLPLYEDPLAVATFAAIEKGVFVSAAAGNRGPGLNTLHNGIPWVITVAAGVMDRDFQGTLTLGDGTKITGLSLYKGTFPIHNVPIVFMGLCENVEELKKVKSKIVVCEGKNGTRFYQLVYYLDEAKVLGAVFVSNDSHIEDTENRFASLIIDPKNGQVVKTYINSSSNSSIASLSFKKTVFGTKPAPTVDSYSSRGPSYNCPFVLKPDITAPGTSILAAWPANVPVKTILPYKYFSEFNLLSGTSMACPHVAGVAALLKGAHHDWTPAAIRSAIMTTSDIFDNIKKPIKIIGEDNKVGNIANPFALGAGHVNPNRAMDPGLVYDVGVQDYVNLLCALNYSQKNISVITRSSSNDCSKPSLDLNYPSVIAFFGAHNSTSRTVQEFHRTVTNVGDGKATYVARVARSKGFRVRVIPNKLVFNEKNEKRSFKLRIEVARMPKLEQVAFGYLNWMDRKHVVRSPIVATTLQLKF</sequence>
<keyword evidence="7 13" id="KW-0732">Signal</keyword>
<evidence type="ECO:0008006" key="19">
    <source>
        <dbReference type="Google" id="ProtNLM"/>
    </source>
</evidence>
<feature type="domain" description="Subtilisin-like protease fibronectin type-III" evidence="16">
    <location>
        <begin position="633"/>
        <end position="734"/>
    </location>
</feature>
<dbReference type="PRINTS" id="PR00723">
    <property type="entry name" value="SUBTILISIN"/>
</dbReference>
<reference evidence="17 18" key="1">
    <citation type="submission" date="2023-01" db="EMBL/GenBank/DDBJ databases">
        <authorList>
            <person name="Kreplak J."/>
        </authorList>
    </citation>
    <scope>NUCLEOTIDE SEQUENCE [LARGE SCALE GENOMIC DNA]</scope>
</reference>
<proteinExistence type="inferred from homology"/>
<dbReference type="CDD" id="cd04852">
    <property type="entry name" value="Peptidases_S8_3"/>
    <property type="match status" value="1"/>
</dbReference>
<dbReference type="Gene3D" id="3.50.30.30">
    <property type="match status" value="1"/>
</dbReference>